<feature type="transmembrane region" description="Helical" evidence="1">
    <location>
        <begin position="184"/>
        <end position="207"/>
    </location>
</feature>
<gene>
    <name evidence="2" type="ORF">CRI88_14685</name>
</gene>
<evidence type="ECO:0000313" key="2">
    <source>
        <dbReference type="EMBL" id="PKU50926.1"/>
    </source>
</evidence>
<dbReference type="NCBIfam" id="TIGR04104">
    <property type="entry name" value="cxxc_20_cxxc"/>
    <property type="match status" value="1"/>
</dbReference>
<reference evidence="2 3" key="1">
    <citation type="submission" date="2017-10" db="EMBL/GenBank/DDBJ databases">
        <title>Draft genome of Lysinibacillus fusiformis strain Juneja, a laboratory-derived pathogen of Drosophila melanogaster.</title>
        <authorList>
            <person name="Smith B.R."/>
            <person name="Unckless R.L."/>
        </authorList>
    </citation>
    <scope>NUCLEOTIDE SEQUENCE [LARGE SCALE GENOMIC DNA]</scope>
    <source>
        <strain evidence="2 3">Juneja</strain>
    </source>
</reference>
<proteinExistence type="predicted"/>
<evidence type="ECO:0008006" key="4">
    <source>
        <dbReference type="Google" id="ProtNLM"/>
    </source>
</evidence>
<keyword evidence="1" id="KW-0812">Transmembrane</keyword>
<accession>A0A2I0UY56</accession>
<name>A0A2I0UY56_9BACI</name>
<keyword evidence="1" id="KW-0472">Membrane</keyword>
<dbReference type="RefSeq" id="WP_036117294.1">
    <property type="nucleotide sequence ID" value="NZ_JAZBNI010000019.1"/>
</dbReference>
<dbReference type="EMBL" id="PDFK01000004">
    <property type="protein sequence ID" value="PKU50926.1"/>
    <property type="molecule type" value="Genomic_DNA"/>
</dbReference>
<evidence type="ECO:0000256" key="1">
    <source>
        <dbReference type="SAM" id="Phobius"/>
    </source>
</evidence>
<feature type="transmembrane region" description="Helical" evidence="1">
    <location>
        <begin position="92"/>
        <end position="109"/>
    </location>
</feature>
<dbReference type="Proteomes" id="UP000234956">
    <property type="component" value="Unassembled WGS sequence"/>
</dbReference>
<organism evidence="2 3">
    <name type="scientific">Lysinibacillus fusiformis</name>
    <dbReference type="NCBI Taxonomy" id="28031"/>
    <lineage>
        <taxon>Bacteria</taxon>
        <taxon>Bacillati</taxon>
        <taxon>Bacillota</taxon>
        <taxon>Bacilli</taxon>
        <taxon>Bacillales</taxon>
        <taxon>Bacillaceae</taxon>
        <taxon>Lysinibacillus</taxon>
    </lineage>
</organism>
<dbReference type="AlphaFoldDB" id="A0A2I0UY56"/>
<protein>
    <recommendedName>
        <fullName evidence="4">Cxxc_20_cxxc protein</fullName>
    </recommendedName>
</protein>
<comment type="caution">
    <text evidence="2">The sequence shown here is derived from an EMBL/GenBank/DDBJ whole genome shotgun (WGS) entry which is preliminary data.</text>
</comment>
<evidence type="ECO:0000313" key="3">
    <source>
        <dbReference type="Proteomes" id="UP000234956"/>
    </source>
</evidence>
<dbReference type="InterPro" id="IPR026369">
    <property type="entry name" value="CxxC_20_CxxC"/>
</dbReference>
<feature type="transmembrane region" description="Helical" evidence="1">
    <location>
        <begin position="41"/>
        <end position="61"/>
    </location>
</feature>
<keyword evidence="1" id="KW-1133">Transmembrane helix</keyword>
<sequence>MNQFKEDLLKELQDVKLSQQRKQLIADKARRQGQRKTGGEWTYRLVLATFTVFVIGFSYILTQQKEQRTTGQQAASTSSDTWHWWSLFDSDYVRGMLLLGIFIGATFIVKRLLVKKGYGLPVCIECGESWSEKDARKLYRKNGEIVCPHCGQKQYRTKKSIQISGVMTMPVPLLIMLQHVFQHFVIGLIFFLVGMFFYHHQIAPYVFKLQEKDPMNEPLW</sequence>